<dbReference type="EMBL" id="UOFU01000321">
    <property type="protein sequence ID" value="VAX03370.1"/>
    <property type="molecule type" value="Genomic_DNA"/>
</dbReference>
<dbReference type="Gene3D" id="1.20.1110.10">
    <property type="entry name" value="Calcium-transporting ATPase, transmembrane domain"/>
    <property type="match status" value="1"/>
</dbReference>
<proteinExistence type="predicted"/>
<feature type="transmembrane region" description="Helical" evidence="1">
    <location>
        <begin position="7"/>
        <end position="26"/>
    </location>
</feature>
<keyword evidence="1" id="KW-1133">Transmembrane helix</keyword>
<evidence type="ECO:0000313" key="3">
    <source>
        <dbReference type="EMBL" id="VAX03370.1"/>
    </source>
</evidence>
<sequence length="73" mass="8301">MFKLGVFSNRWLVMGVVLMVLLQLLFIDSPAMNWLFGSAPIGATEWWLVLAGGLLIYTVVGIEKWWRCRMVVG</sequence>
<protein>
    <recommendedName>
        <fullName evidence="2">Cation-transporting P-type ATPase C-terminal domain-containing protein</fullName>
    </recommendedName>
</protein>
<dbReference type="InterPro" id="IPR023298">
    <property type="entry name" value="ATPase_P-typ_TM_dom_sf"/>
</dbReference>
<gene>
    <name evidence="3" type="ORF">MNBD_GAMMA20-2207</name>
</gene>
<dbReference type="AlphaFoldDB" id="A0A3B1AZA6"/>
<organism evidence="3">
    <name type="scientific">hydrothermal vent metagenome</name>
    <dbReference type="NCBI Taxonomy" id="652676"/>
    <lineage>
        <taxon>unclassified sequences</taxon>
        <taxon>metagenomes</taxon>
        <taxon>ecological metagenomes</taxon>
    </lineage>
</organism>
<evidence type="ECO:0000256" key="1">
    <source>
        <dbReference type="SAM" id="Phobius"/>
    </source>
</evidence>
<dbReference type="InterPro" id="IPR006068">
    <property type="entry name" value="ATPase_P-typ_cation-transptr_C"/>
</dbReference>
<accession>A0A3B1AZA6</accession>
<keyword evidence="1" id="KW-0812">Transmembrane</keyword>
<feature type="transmembrane region" description="Helical" evidence="1">
    <location>
        <begin position="46"/>
        <end position="66"/>
    </location>
</feature>
<feature type="domain" description="Cation-transporting P-type ATPase C-terminal" evidence="2">
    <location>
        <begin position="2"/>
        <end position="66"/>
    </location>
</feature>
<dbReference type="Pfam" id="PF00689">
    <property type="entry name" value="Cation_ATPase_C"/>
    <property type="match status" value="1"/>
</dbReference>
<evidence type="ECO:0000259" key="2">
    <source>
        <dbReference type="Pfam" id="PF00689"/>
    </source>
</evidence>
<keyword evidence="1" id="KW-0472">Membrane</keyword>
<dbReference type="SUPFAM" id="SSF81665">
    <property type="entry name" value="Calcium ATPase, transmembrane domain M"/>
    <property type="match status" value="1"/>
</dbReference>
<reference evidence="3" key="1">
    <citation type="submission" date="2018-06" db="EMBL/GenBank/DDBJ databases">
        <authorList>
            <person name="Zhirakovskaya E."/>
        </authorList>
    </citation>
    <scope>NUCLEOTIDE SEQUENCE</scope>
</reference>
<name>A0A3B1AZA6_9ZZZZ</name>